<accession>A0A1H8TI63</accession>
<dbReference type="InterPro" id="IPR001387">
    <property type="entry name" value="Cro/C1-type_HTH"/>
</dbReference>
<dbReference type="PANTHER" id="PTHR46558:SF11">
    <property type="entry name" value="HTH-TYPE TRANSCRIPTIONAL REGULATOR XRE"/>
    <property type="match status" value="1"/>
</dbReference>
<evidence type="ECO:0000256" key="1">
    <source>
        <dbReference type="ARBA" id="ARBA00023125"/>
    </source>
</evidence>
<dbReference type="CDD" id="cd00093">
    <property type="entry name" value="HTH_XRE"/>
    <property type="match status" value="1"/>
</dbReference>
<dbReference type="AlphaFoldDB" id="A0A1H8TI63"/>
<gene>
    <name evidence="3" type="ORF">SAMN04488134_11654</name>
</gene>
<evidence type="ECO:0000259" key="2">
    <source>
        <dbReference type="PROSITE" id="PS50943"/>
    </source>
</evidence>
<dbReference type="OrthoDB" id="2003870at2"/>
<dbReference type="RefSeq" id="WP_091500227.1">
    <property type="nucleotide sequence ID" value="NZ_FODJ01000016.1"/>
</dbReference>
<dbReference type="SUPFAM" id="SSF47413">
    <property type="entry name" value="lambda repressor-like DNA-binding domains"/>
    <property type="match status" value="1"/>
</dbReference>
<dbReference type="GO" id="GO:0003677">
    <property type="term" value="F:DNA binding"/>
    <property type="evidence" value="ECO:0007669"/>
    <property type="project" value="UniProtKB-KW"/>
</dbReference>
<dbReference type="Gene3D" id="1.10.260.40">
    <property type="entry name" value="lambda repressor-like DNA-binding domains"/>
    <property type="match status" value="1"/>
</dbReference>
<evidence type="ECO:0000313" key="4">
    <source>
        <dbReference type="Proteomes" id="UP000199300"/>
    </source>
</evidence>
<organism evidence="3 4">
    <name type="scientific">Amphibacillus marinus</name>
    <dbReference type="NCBI Taxonomy" id="872970"/>
    <lineage>
        <taxon>Bacteria</taxon>
        <taxon>Bacillati</taxon>
        <taxon>Bacillota</taxon>
        <taxon>Bacilli</taxon>
        <taxon>Bacillales</taxon>
        <taxon>Bacillaceae</taxon>
        <taxon>Amphibacillus</taxon>
    </lineage>
</organism>
<reference evidence="3 4" key="1">
    <citation type="submission" date="2016-10" db="EMBL/GenBank/DDBJ databases">
        <authorList>
            <person name="de Groot N.N."/>
        </authorList>
    </citation>
    <scope>NUCLEOTIDE SEQUENCE [LARGE SCALE GENOMIC DNA]</scope>
    <source>
        <strain evidence="3 4">CGMCC 1.10434</strain>
    </source>
</reference>
<evidence type="ECO:0000313" key="3">
    <source>
        <dbReference type="EMBL" id="SEO90486.1"/>
    </source>
</evidence>
<dbReference type="Proteomes" id="UP000199300">
    <property type="component" value="Unassembled WGS sequence"/>
</dbReference>
<protein>
    <submittedName>
        <fullName evidence="3">Helix-turn-helix domain-containing protein</fullName>
    </submittedName>
</protein>
<dbReference type="PANTHER" id="PTHR46558">
    <property type="entry name" value="TRACRIPTIONAL REGULATORY PROTEIN-RELATED-RELATED"/>
    <property type="match status" value="1"/>
</dbReference>
<sequence length="67" mass="7646">MMDTIGDRFKDLRKRNNLKQIDFCMEVGISQGTLSDIEKGKNKPSIDTVISTSNKFHISTDWLLKGE</sequence>
<dbReference type="PROSITE" id="PS50943">
    <property type="entry name" value="HTH_CROC1"/>
    <property type="match status" value="1"/>
</dbReference>
<name>A0A1H8TI63_9BACI</name>
<keyword evidence="1" id="KW-0238">DNA-binding</keyword>
<dbReference type="EMBL" id="FODJ01000016">
    <property type="protein sequence ID" value="SEO90486.1"/>
    <property type="molecule type" value="Genomic_DNA"/>
</dbReference>
<dbReference type="InterPro" id="IPR010982">
    <property type="entry name" value="Lambda_DNA-bd_dom_sf"/>
</dbReference>
<dbReference type="SMART" id="SM00530">
    <property type="entry name" value="HTH_XRE"/>
    <property type="match status" value="1"/>
</dbReference>
<proteinExistence type="predicted"/>
<dbReference type="STRING" id="872970.SAMN04488134_11654"/>
<dbReference type="Pfam" id="PF01381">
    <property type="entry name" value="HTH_3"/>
    <property type="match status" value="1"/>
</dbReference>
<keyword evidence="4" id="KW-1185">Reference proteome</keyword>
<feature type="domain" description="HTH cro/C1-type" evidence="2">
    <location>
        <begin position="9"/>
        <end position="63"/>
    </location>
</feature>